<evidence type="ECO:0000256" key="1">
    <source>
        <dbReference type="ARBA" id="ARBA00007227"/>
    </source>
</evidence>
<dbReference type="EMBL" id="CP022684">
    <property type="protein sequence ID" value="AUM11849.1"/>
    <property type="molecule type" value="Genomic_DNA"/>
</dbReference>
<protein>
    <submittedName>
        <fullName evidence="6">Cro/Cl family transcriptional regulator</fullName>
    </submittedName>
</protein>
<dbReference type="PIRSF" id="PIRSF019251">
    <property type="entry name" value="Rv0465c"/>
    <property type="match status" value="1"/>
</dbReference>
<accession>A0A2K9LHL8</accession>
<dbReference type="InterPro" id="IPR010359">
    <property type="entry name" value="IrrE_HExxH"/>
</dbReference>
<evidence type="ECO:0000259" key="5">
    <source>
        <dbReference type="PROSITE" id="PS50943"/>
    </source>
</evidence>
<keyword evidence="2" id="KW-0805">Transcription regulation</keyword>
<keyword evidence="3" id="KW-0238">DNA-binding</keyword>
<dbReference type="OrthoDB" id="1123084at2"/>
<dbReference type="RefSeq" id="WP_101893187.1">
    <property type="nucleotide sequence ID" value="NZ_CP022684.1"/>
</dbReference>
<dbReference type="InterPro" id="IPR010982">
    <property type="entry name" value="Lambda_DNA-bd_dom_sf"/>
</dbReference>
<feature type="domain" description="HTH cro/C1-type" evidence="5">
    <location>
        <begin position="14"/>
        <end position="68"/>
    </location>
</feature>
<evidence type="ECO:0000313" key="6">
    <source>
        <dbReference type="EMBL" id="AUM11849.1"/>
    </source>
</evidence>
<dbReference type="CDD" id="cd00093">
    <property type="entry name" value="HTH_XRE"/>
    <property type="match status" value="1"/>
</dbReference>
<dbReference type="InterPro" id="IPR026281">
    <property type="entry name" value="HTH_RamB"/>
</dbReference>
<dbReference type="SMART" id="SM00530">
    <property type="entry name" value="HTH_XRE"/>
    <property type="match status" value="1"/>
</dbReference>
<evidence type="ECO:0000256" key="3">
    <source>
        <dbReference type="ARBA" id="ARBA00023125"/>
    </source>
</evidence>
<dbReference type="Pfam" id="PF01381">
    <property type="entry name" value="HTH_3"/>
    <property type="match status" value="1"/>
</dbReference>
<evidence type="ECO:0000313" key="7">
    <source>
        <dbReference type="Proteomes" id="UP000235116"/>
    </source>
</evidence>
<dbReference type="SUPFAM" id="SSF47413">
    <property type="entry name" value="lambda repressor-like DNA-binding domains"/>
    <property type="match status" value="1"/>
</dbReference>
<dbReference type="GO" id="GO:0005829">
    <property type="term" value="C:cytosol"/>
    <property type="evidence" value="ECO:0007669"/>
    <property type="project" value="TreeGrafter"/>
</dbReference>
<gene>
    <name evidence="6" type="ORF">Kalk_05165</name>
</gene>
<reference evidence="7" key="1">
    <citation type="submission" date="2017-08" db="EMBL/GenBank/DDBJ databases">
        <title>Direct submision.</title>
        <authorList>
            <person name="Kim S.-J."/>
            <person name="Rhee S.-K."/>
        </authorList>
    </citation>
    <scope>NUCLEOTIDE SEQUENCE [LARGE SCALE GENOMIC DNA]</scope>
    <source>
        <strain evidence="7">GI5</strain>
    </source>
</reference>
<dbReference type="InterPro" id="IPR018653">
    <property type="entry name" value="ScfR_C"/>
</dbReference>
<dbReference type="InterPro" id="IPR050807">
    <property type="entry name" value="TransReg_Diox_bact_type"/>
</dbReference>
<dbReference type="Pfam" id="PF06114">
    <property type="entry name" value="Peptidase_M78"/>
    <property type="match status" value="1"/>
</dbReference>
<dbReference type="Proteomes" id="UP000235116">
    <property type="component" value="Chromosome"/>
</dbReference>
<proteinExistence type="inferred from homology"/>
<organism evidence="6 7">
    <name type="scientific">Ketobacter alkanivorans</name>
    <dbReference type="NCBI Taxonomy" id="1917421"/>
    <lineage>
        <taxon>Bacteria</taxon>
        <taxon>Pseudomonadati</taxon>
        <taxon>Pseudomonadota</taxon>
        <taxon>Gammaproteobacteria</taxon>
        <taxon>Pseudomonadales</taxon>
        <taxon>Ketobacteraceae</taxon>
        <taxon>Ketobacter</taxon>
    </lineage>
</organism>
<dbReference type="Gene3D" id="1.10.260.40">
    <property type="entry name" value="lambda repressor-like DNA-binding domains"/>
    <property type="match status" value="1"/>
</dbReference>
<name>A0A2K9LHL8_9GAMM</name>
<keyword evidence="4" id="KW-0804">Transcription</keyword>
<evidence type="ECO:0000256" key="2">
    <source>
        <dbReference type="ARBA" id="ARBA00023015"/>
    </source>
</evidence>
<sequence length="476" mass="54563">MSQRKRKLFLGSKVRRLREQHHLSQAELANRLGLSPSYLNQIENDQRPLTVQVLLKMGSVFDIDLTDFSEEEDDRLVAEIKDCLEDPLFENEKVLLPELKEIVTRSPAFARHFLSLYQSYHQTKQNYVGLAEDVTGDEAVRSIEGPQFPYEETRDFFYYQNNYFDSLDRAAEELFQQEGMTLGGGEGQFIDYLQRKHGINVIVDADSERLRQFDTRSRKLILSKLLSLRQRVFHLAHQICLLEQASRLDEIIAKARFTNPESDAVCRVGLANYYAGALLMPYETFLHKAQQERYDIERLQILFNVSFEQICHRLSTLQRPTSKGIPFYFLRVDAAGNISKRQSASSFHFARVGGACPLWNVHEAFAQPGKILRQVAQMPDGKTYFCIARTVSRTEGGFLMPQKNFAVGLGCEIAHASQLIYAAGIDLNDKEAAVPIGVSCRVCERTNCSQRAFPPIGKRIHINENEREFLPYRFES</sequence>
<dbReference type="PROSITE" id="PS50943">
    <property type="entry name" value="HTH_CROC1"/>
    <property type="match status" value="1"/>
</dbReference>
<dbReference type="GO" id="GO:0003700">
    <property type="term" value="F:DNA-binding transcription factor activity"/>
    <property type="evidence" value="ECO:0007669"/>
    <property type="project" value="TreeGrafter"/>
</dbReference>
<dbReference type="AlphaFoldDB" id="A0A2K9LHL8"/>
<keyword evidence="7" id="KW-1185">Reference proteome</keyword>
<dbReference type="KEGG" id="kak:Kalk_05165"/>
<dbReference type="GO" id="GO:0003677">
    <property type="term" value="F:DNA binding"/>
    <property type="evidence" value="ECO:0007669"/>
    <property type="project" value="UniProtKB-KW"/>
</dbReference>
<dbReference type="InterPro" id="IPR001387">
    <property type="entry name" value="Cro/C1-type_HTH"/>
</dbReference>
<evidence type="ECO:0000256" key="4">
    <source>
        <dbReference type="ARBA" id="ARBA00023163"/>
    </source>
</evidence>
<dbReference type="PANTHER" id="PTHR46797">
    <property type="entry name" value="HTH-TYPE TRANSCRIPTIONAL REGULATOR"/>
    <property type="match status" value="1"/>
</dbReference>
<comment type="similarity">
    <text evidence="1">Belongs to the short-chain fatty acyl-CoA assimilation regulator (ScfR) family.</text>
</comment>
<dbReference type="PANTHER" id="PTHR46797:SF23">
    <property type="entry name" value="HTH-TYPE TRANSCRIPTIONAL REGULATOR SUTR"/>
    <property type="match status" value="1"/>
</dbReference>
<dbReference type="Pfam" id="PF09856">
    <property type="entry name" value="ScfRs"/>
    <property type="match status" value="1"/>
</dbReference>